<dbReference type="AlphaFoldDB" id="B7JP22"/>
<dbReference type="RefSeq" id="WP_015945687.1">
    <property type="nucleotide sequence ID" value="NC_011773.1"/>
</dbReference>
<protein>
    <submittedName>
        <fullName evidence="1">Uncharacterized protein</fullName>
    </submittedName>
</protein>
<accession>B7JP22</accession>
<evidence type="ECO:0000313" key="2">
    <source>
        <dbReference type="Proteomes" id="UP000001363"/>
    </source>
</evidence>
<dbReference type="HOGENOM" id="CLU_194290_0_0_9"/>
<evidence type="ECO:0000313" key="1">
    <source>
        <dbReference type="EMBL" id="ACK89955.1"/>
    </source>
</evidence>
<dbReference type="Proteomes" id="UP000001363">
    <property type="component" value="Chromosome"/>
</dbReference>
<proteinExistence type="predicted"/>
<gene>
    <name evidence="1" type="ordered locus">BCAH820_4412</name>
</gene>
<reference evidence="1 2" key="1">
    <citation type="submission" date="2008-10" db="EMBL/GenBank/DDBJ databases">
        <title>Genome sequence of Bacillus cereus AH820.</title>
        <authorList>
            <person name="Dodson R.J."/>
            <person name="Durkin A.S."/>
            <person name="Rosovitz M.J."/>
            <person name="Rasko D.A."/>
            <person name="Hoffmaster A."/>
            <person name="Ravel J."/>
            <person name="Sutton G."/>
        </authorList>
    </citation>
    <scope>NUCLEOTIDE SEQUENCE [LARGE SCALE GENOMIC DNA]</scope>
    <source>
        <strain evidence="1 2">AH820</strain>
    </source>
</reference>
<dbReference type="EMBL" id="CP001283">
    <property type="protein sequence ID" value="ACK89955.1"/>
    <property type="molecule type" value="Genomic_DNA"/>
</dbReference>
<sequence>MSAIQMAVPVDQQHIHVKSTLRGDNMNQQEEYAATYQFGNTTVNIVAPPPKPKKEIDAIIREMHLAGWAIIREMQEQGNVEG</sequence>
<organism evidence="1 2">
    <name type="scientific">Bacillus cereus (strain AH820)</name>
    <dbReference type="NCBI Taxonomy" id="405535"/>
    <lineage>
        <taxon>Bacteria</taxon>
        <taxon>Bacillati</taxon>
        <taxon>Bacillota</taxon>
        <taxon>Bacilli</taxon>
        <taxon>Bacillales</taxon>
        <taxon>Bacillaceae</taxon>
        <taxon>Bacillus</taxon>
        <taxon>Bacillus cereus group</taxon>
    </lineage>
</organism>
<dbReference type="KEGG" id="bcu:BCAH820_4412"/>
<name>B7JP22_BACC0</name>